<keyword evidence="3" id="KW-1185">Reference proteome</keyword>
<sequence length="51" mass="5700">MSHDATDVFYHPAVSSIRLCEPHRSKHRATSHYVTGGNPRRKDQGFIGAAH</sequence>
<evidence type="ECO:0000313" key="2">
    <source>
        <dbReference type="EMBL" id="KIM82163.1"/>
    </source>
</evidence>
<dbReference type="Proteomes" id="UP000054166">
    <property type="component" value="Unassembled WGS sequence"/>
</dbReference>
<evidence type="ECO:0000313" key="3">
    <source>
        <dbReference type="Proteomes" id="UP000054166"/>
    </source>
</evidence>
<dbReference type="InParanoid" id="A0A0C3B7F5"/>
<name>A0A0C3B7F5_PILCF</name>
<gene>
    <name evidence="2" type="ORF">PILCRDRAFT_820533</name>
</gene>
<reference evidence="2 3" key="1">
    <citation type="submission" date="2014-04" db="EMBL/GenBank/DDBJ databases">
        <authorList>
            <consortium name="DOE Joint Genome Institute"/>
            <person name="Kuo A."/>
            <person name="Tarkka M."/>
            <person name="Buscot F."/>
            <person name="Kohler A."/>
            <person name="Nagy L.G."/>
            <person name="Floudas D."/>
            <person name="Copeland A."/>
            <person name="Barry K.W."/>
            <person name="Cichocki N."/>
            <person name="Veneault-Fourrey C."/>
            <person name="LaButti K."/>
            <person name="Lindquist E.A."/>
            <person name="Lipzen A."/>
            <person name="Lundell T."/>
            <person name="Morin E."/>
            <person name="Murat C."/>
            <person name="Sun H."/>
            <person name="Tunlid A."/>
            <person name="Henrissat B."/>
            <person name="Grigoriev I.V."/>
            <person name="Hibbett D.S."/>
            <person name="Martin F."/>
            <person name="Nordberg H.P."/>
            <person name="Cantor M.N."/>
            <person name="Hua S.X."/>
        </authorList>
    </citation>
    <scope>NUCLEOTIDE SEQUENCE [LARGE SCALE GENOMIC DNA]</scope>
    <source>
        <strain evidence="2 3">F 1598</strain>
    </source>
</reference>
<proteinExistence type="predicted"/>
<dbReference type="AlphaFoldDB" id="A0A0C3B7F5"/>
<feature type="region of interest" description="Disordered" evidence="1">
    <location>
        <begin position="23"/>
        <end position="51"/>
    </location>
</feature>
<dbReference type="EMBL" id="KN832995">
    <property type="protein sequence ID" value="KIM82163.1"/>
    <property type="molecule type" value="Genomic_DNA"/>
</dbReference>
<organism evidence="2 3">
    <name type="scientific">Piloderma croceum (strain F 1598)</name>
    <dbReference type="NCBI Taxonomy" id="765440"/>
    <lineage>
        <taxon>Eukaryota</taxon>
        <taxon>Fungi</taxon>
        <taxon>Dikarya</taxon>
        <taxon>Basidiomycota</taxon>
        <taxon>Agaricomycotina</taxon>
        <taxon>Agaricomycetes</taxon>
        <taxon>Agaricomycetidae</taxon>
        <taxon>Atheliales</taxon>
        <taxon>Atheliaceae</taxon>
        <taxon>Piloderma</taxon>
    </lineage>
</organism>
<reference evidence="3" key="2">
    <citation type="submission" date="2015-01" db="EMBL/GenBank/DDBJ databases">
        <title>Evolutionary Origins and Diversification of the Mycorrhizal Mutualists.</title>
        <authorList>
            <consortium name="DOE Joint Genome Institute"/>
            <consortium name="Mycorrhizal Genomics Consortium"/>
            <person name="Kohler A."/>
            <person name="Kuo A."/>
            <person name="Nagy L.G."/>
            <person name="Floudas D."/>
            <person name="Copeland A."/>
            <person name="Barry K.W."/>
            <person name="Cichocki N."/>
            <person name="Veneault-Fourrey C."/>
            <person name="LaButti K."/>
            <person name="Lindquist E.A."/>
            <person name="Lipzen A."/>
            <person name="Lundell T."/>
            <person name="Morin E."/>
            <person name="Murat C."/>
            <person name="Riley R."/>
            <person name="Ohm R."/>
            <person name="Sun H."/>
            <person name="Tunlid A."/>
            <person name="Henrissat B."/>
            <person name="Grigoriev I.V."/>
            <person name="Hibbett D.S."/>
            <person name="Martin F."/>
        </authorList>
    </citation>
    <scope>NUCLEOTIDE SEQUENCE [LARGE SCALE GENOMIC DNA]</scope>
    <source>
        <strain evidence="3">F 1598</strain>
    </source>
</reference>
<accession>A0A0C3B7F5</accession>
<protein>
    <submittedName>
        <fullName evidence="2">Uncharacterized protein</fullName>
    </submittedName>
</protein>
<evidence type="ECO:0000256" key="1">
    <source>
        <dbReference type="SAM" id="MobiDB-lite"/>
    </source>
</evidence>
<dbReference type="HOGENOM" id="CLU_3107198_0_0_1"/>